<accession>A0A367PFP9</accession>
<reference evidence="2 3" key="1">
    <citation type="submission" date="2018-04" db="EMBL/GenBank/DDBJ databases">
        <title>Cupriavidus necator CR12 genome sequencing and assembly.</title>
        <authorList>
            <person name="Ben Fekih I."/>
            <person name="Mazhar H.S."/>
            <person name="Bello S.K."/>
            <person name="Rensing C."/>
        </authorList>
    </citation>
    <scope>NUCLEOTIDE SEQUENCE [LARGE SCALE GENOMIC DNA]</scope>
    <source>
        <strain evidence="2 3">CR12</strain>
    </source>
</reference>
<organism evidence="2 3">
    <name type="scientific">Cupriavidus necator</name>
    <name type="common">Alcaligenes eutrophus</name>
    <name type="synonym">Ralstonia eutropha</name>
    <dbReference type="NCBI Taxonomy" id="106590"/>
    <lineage>
        <taxon>Bacteria</taxon>
        <taxon>Pseudomonadati</taxon>
        <taxon>Pseudomonadota</taxon>
        <taxon>Betaproteobacteria</taxon>
        <taxon>Burkholderiales</taxon>
        <taxon>Burkholderiaceae</taxon>
        <taxon>Cupriavidus</taxon>
    </lineage>
</organism>
<dbReference type="Gene3D" id="3.40.50.720">
    <property type="entry name" value="NAD(P)-binding Rossmann-like Domain"/>
    <property type="match status" value="1"/>
</dbReference>
<dbReference type="Pfam" id="PF13561">
    <property type="entry name" value="adh_short_C2"/>
    <property type="match status" value="1"/>
</dbReference>
<evidence type="ECO:0000313" key="3">
    <source>
        <dbReference type="Proteomes" id="UP000253501"/>
    </source>
</evidence>
<proteinExistence type="inferred from homology"/>
<evidence type="ECO:0000256" key="1">
    <source>
        <dbReference type="ARBA" id="ARBA00006484"/>
    </source>
</evidence>
<comment type="caution">
    <text evidence="2">The sequence shown here is derived from an EMBL/GenBank/DDBJ whole genome shotgun (WGS) entry which is preliminary data.</text>
</comment>
<name>A0A367PFP9_CUPNE</name>
<dbReference type="PANTHER" id="PTHR42879">
    <property type="entry name" value="3-OXOACYL-(ACYL-CARRIER-PROTEIN) REDUCTASE"/>
    <property type="match status" value="1"/>
</dbReference>
<dbReference type="InterPro" id="IPR002347">
    <property type="entry name" value="SDR_fam"/>
</dbReference>
<dbReference type="PRINTS" id="PR00081">
    <property type="entry name" value="GDHRDH"/>
</dbReference>
<gene>
    <name evidence="2" type="ORF">DDK22_20445</name>
</gene>
<dbReference type="PANTHER" id="PTHR42879:SF6">
    <property type="entry name" value="NADPH-DEPENDENT REDUCTASE BACG"/>
    <property type="match status" value="1"/>
</dbReference>
<sequence length="264" mass="27968">MIEPKRTILVTGATGGIGSAVCARLAEAGYSLILAARNTDRLQSACVALPAPARGSHCWIAVDMASDASVATFGSQLASSGAVLDGLVLMPPQMRPTGDCQPPADTWRELFQSHFIGPLELLRNAISTMRPDPAQDRRAKIVIVSAITSVQALGNYATSNVLRCAWLAQAKTLALALGEKGIHVNTLSLGGTLTPAYIASIERRAADAAMSFAERLAAETENIPLRKYGRPEEVALAVEVLLSRFSDHMTGANLLHDGGFTRAY</sequence>
<comment type="similarity">
    <text evidence="1">Belongs to the short-chain dehydrogenases/reductases (SDR) family.</text>
</comment>
<dbReference type="EMBL" id="QDHA01000046">
    <property type="protein sequence ID" value="RCJ06689.1"/>
    <property type="molecule type" value="Genomic_DNA"/>
</dbReference>
<dbReference type="AlphaFoldDB" id="A0A367PFP9"/>
<evidence type="ECO:0000313" key="2">
    <source>
        <dbReference type="EMBL" id="RCJ06689.1"/>
    </source>
</evidence>
<dbReference type="InterPro" id="IPR036291">
    <property type="entry name" value="NAD(P)-bd_dom_sf"/>
</dbReference>
<dbReference type="SUPFAM" id="SSF51735">
    <property type="entry name" value="NAD(P)-binding Rossmann-fold domains"/>
    <property type="match status" value="1"/>
</dbReference>
<protein>
    <submittedName>
        <fullName evidence="2">SDR family NAD(P)-dependent oxidoreductase</fullName>
    </submittedName>
</protein>
<dbReference type="Proteomes" id="UP000253501">
    <property type="component" value="Unassembled WGS sequence"/>
</dbReference>
<dbReference type="InterPro" id="IPR050259">
    <property type="entry name" value="SDR"/>
</dbReference>